<dbReference type="InterPro" id="IPR013320">
    <property type="entry name" value="ConA-like_dom_sf"/>
</dbReference>
<feature type="signal peptide" evidence="10">
    <location>
        <begin position="1"/>
        <end position="19"/>
    </location>
</feature>
<dbReference type="EMBL" id="JASNQZ010000012">
    <property type="protein sequence ID" value="KAL0949979.1"/>
    <property type="molecule type" value="Genomic_DNA"/>
</dbReference>
<evidence type="ECO:0000313" key="11">
    <source>
        <dbReference type="EMBL" id="KAL0949979.1"/>
    </source>
</evidence>
<dbReference type="PANTHER" id="PTHR33753:SF2">
    <property type="entry name" value="GLYCOSIDE HYDROLASE FAMILY 7 PROTEIN"/>
    <property type="match status" value="1"/>
</dbReference>
<dbReference type="Proteomes" id="UP001556367">
    <property type="component" value="Unassembled WGS sequence"/>
</dbReference>
<organism evidence="11 12">
    <name type="scientific">Hohenbuehelia grisea</name>
    <dbReference type="NCBI Taxonomy" id="104357"/>
    <lineage>
        <taxon>Eukaryota</taxon>
        <taxon>Fungi</taxon>
        <taxon>Dikarya</taxon>
        <taxon>Basidiomycota</taxon>
        <taxon>Agaricomycotina</taxon>
        <taxon>Agaricomycetes</taxon>
        <taxon>Agaricomycetidae</taxon>
        <taxon>Agaricales</taxon>
        <taxon>Pleurotineae</taxon>
        <taxon>Pleurotaceae</taxon>
        <taxon>Hohenbuehelia</taxon>
    </lineage>
</organism>
<evidence type="ECO:0000313" key="12">
    <source>
        <dbReference type="Proteomes" id="UP001556367"/>
    </source>
</evidence>
<evidence type="ECO:0000256" key="2">
    <source>
        <dbReference type="ARBA" id="ARBA00006044"/>
    </source>
</evidence>
<evidence type="ECO:0000256" key="1">
    <source>
        <dbReference type="ARBA" id="ARBA00001641"/>
    </source>
</evidence>
<evidence type="ECO:0000256" key="4">
    <source>
        <dbReference type="ARBA" id="ARBA00022801"/>
    </source>
</evidence>
<sequence>MLTAAVALLTLVPMVCVQSQQIGTNVPETHPPLTVQSCTNTGGCQSQQQSIVLDANWRWLHNNGGFTNCYTGNTWNTTLCPNPTACAQNCALDGADYAGTYGITTSGDTLSLNFVTQSAQKNVGSRVSLLADESHYQVFKLKNKELAFDVDVSQLPCGVNGALYFSQMPADGGLSQFPNNKAGAKFGTGYCDAQCPHDLKFINGQANVIGWTPSTSDPNSGAGQAGSCCAEMDIWEANSNAAAFTPHPCLASTQTRCTSPLQCGDGDNRGNGLCDKDGCDFNSFRMGDQSFLGPGKIVDTKQKFTVVTQFLTSDNTTTGKLKEIRRLYVQDGKVIQNSKTNIPGMATFDSVTDDFCSAQKTAFGDTNSFATHGGLSAMSSSFDKGMVLVMSIWDDHEANMLWLDSAFPTSEPASAPGVARGACATDSGVPANVESQSPGANVTFSNIKFGDIGSTFMR</sequence>
<keyword evidence="6" id="KW-0119">Carbohydrate metabolism</keyword>
<dbReference type="CDD" id="cd07999">
    <property type="entry name" value="GH7_CBH_EG"/>
    <property type="match status" value="1"/>
</dbReference>
<evidence type="ECO:0000256" key="8">
    <source>
        <dbReference type="ARBA" id="ARBA00023326"/>
    </source>
</evidence>
<dbReference type="EC" id="3.2.1.-" evidence="9"/>
<keyword evidence="8 9" id="KW-0624">Polysaccharide degradation</keyword>
<keyword evidence="5 9" id="KW-0136">Cellulose degradation</keyword>
<keyword evidence="12" id="KW-1185">Reference proteome</keyword>
<proteinExistence type="inferred from homology"/>
<gene>
    <name evidence="11" type="ORF">HGRIS_009993</name>
</gene>
<feature type="chain" id="PRO_5046502821" description="Glucanase" evidence="10">
    <location>
        <begin position="20"/>
        <end position="458"/>
    </location>
</feature>
<evidence type="ECO:0000256" key="6">
    <source>
        <dbReference type="ARBA" id="ARBA00023277"/>
    </source>
</evidence>
<dbReference type="Pfam" id="PF00840">
    <property type="entry name" value="Glyco_hydro_7"/>
    <property type="match status" value="1"/>
</dbReference>
<comment type="caution">
    <text evidence="11">The sequence shown here is derived from an EMBL/GenBank/DDBJ whole genome shotgun (WGS) entry which is preliminary data.</text>
</comment>
<evidence type="ECO:0000256" key="7">
    <source>
        <dbReference type="ARBA" id="ARBA00023295"/>
    </source>
</evidence>
<name>A0ABR3J2Y6_9AGAR</name>
<evidence type="ECO:0000256" key="3">
    <source>
        <dbReference type="ARBA" id="ARBA00022729"/>
    </source>
</evidence>
<dbReference type="PRINTS" id="PR00734">
    <property type="entry name" value="GLHYDRLASE7"/>
</dbReference>
<evidence type="ECO:0000256" key="9">
    <source>
        <dbReference type="RuleBase" id="RU361164"/>
    </source>
</evidence>
<keyword evidence="4 9" id="KW-0378">Hydrolase</keyword>
<comment type="similarity">
    <text evidence="2 9">Belongs to the glycosyl hydrolase 7 (cellulase C) family.</text>
</comment>
<keyword evidence="7 9" id="KW-0326">Glycosidase</keyword>
<dbReference type="Gene3D" id="2.70.100.10">
    <property type="entry name" value="Glycoside hydrolase, family 7, domain"/>
    <property type="match status" value="1"/>
</dbReference>
<keyword evidence="3 10" id="KW-0732">Signal</keyword>
<evidence type="ECO:0000256" key="10">
    <source>
        <dbReference type="SAM" id="SignalP"/>
    </source>
</evidence>
<dbReference type="PANTHER" id="PTHR33753">
    <property type="entry name" value="1,4-BETA-D-GLUCAN CELLOBIOHYDROLASE B"/>
    <property type="match status" value="1"/>
</dbReference>
<dbReference type="InterPro" id="IPR001722">
    <property type="entry name" value="Glyco_hydro_7"/>
</dbReference>
<comment type="catalytic activity">
    <reaction evidence="1">
        <text>Hydrolysis of (1-&gt;4)-beta-D-glucosidic linkages in cellulose and cellotetraose, releasing cellobiose from the non-reducing ends of the chains.</text>
        <dbReference type="EC" id="3.2.1.91"/>
    </reaction>
</comment>
<dbReference type="InterPro" id="IPR037019">
    <property type="entry name" value="Glyco_hydro_7_sf"/>
</dbReference>
<reference evidence="12" key="1">
    <citation type="submission" date="2024-06" db="EMBL/GenBank/DDBJ databases">
        <title>Multi-omics analyses provide insights into the biosynthesis of the anticancer antibiotic pleurotin in Hohenbuehelia grisea.</title>
        <authorList>
            <person name="Weaver J.A."/>
            <person name="Alberti F."/>
        </authorList>
    </citation>
    <scope>NUCLEOTIDE SEQUENCE [LARGE SCALE GENOMIC DNA]</scope>
    <source>
        <strain evidence="12">T-177</strain>
    </source>
</reference>
<dbReference type="SUPFAM" id="SSF49899">
    <property type="entry name" value="Concanavalin A-like lectins/glucanases"/>
    <property type="match status" value="1"/>
</dbReference>
<evidence type="ECO:0000256" key="5">
    <source>
        <dbReference type="ARBA" id="ARBA00023001"/>
    </source>
</evidence>
<accession>A0ABR3J2Y6</accession>
<protein>
    <recommendedName>
        <fullName evidence="9">Glucanase</fullName>
        <ecNumber evidence="9">3.2.1.-</ecNumber>
    </recommendedName>
</protein>